<dbReference type="SUPFAM" id="SSF103473">
    <property type="entry name" value="MFS general substrate transporter"/>
    <property type="match status" value="1"/>
</dbReference>
<gene>
    <name evidence="9" type="ORF">J1TS3_10680</name>
</gene>
<accession>A0ABQ4K2H9</accession>
<feature type="transmembrane region" description="Helical" evidence="7">
    <location>
        <begin position="146"/>
        <end position="168"/>
    </location>
</feature>
<evidence type="ECO:0000256" key="2">
    <source>
        <dbReference type="ARBA" id="ARBA00022448"/>
    </source>
</evidence>
<dbReference type="PROSITE" id="PS50850">
    <property type="entry name" value="MFS"/>
    <property type="match status" value="1"/>
</dbReference>
<dbReference type="CDD" id="cd06173">
    <property type="entry name" value="MFS_MefA_like"/>
    <property type="match status" value="1"/>
</dbReference>
<feature type="transmembrane region" description="Helical" evidence="7">
    <location>
        <begin position="376"/>
        <end position="398"/>
    </location>
</feature>
<dbReference type="Gene3D" id="1.20.1250.20">
    <property type="entry name" value="MFS general substrate transporter like domains"/>
    <property type="match status" value="1"/>
</dbReference>
<feature type="transmembrane region" description="Helical" evidence="7">
    <location>
        <begin position="289"/>
        <end position="306"/>
    </location>
</feature>
<dbReference type="InterPro" id="IPR036259">
    <property type="entry name" value="MFS_trans_sf"/>
</dbReference>
<evidence type="ECO:0000259" key="8">
    <source>
        <dbReference type="PROSITE" id="PS50850"/>
    </source>
</evidence>
<feature type="transmembrane region" description="Helical" evidence="7">
    <location>
        <begin position="347"/>
        <end position="370"/>
    </location>
</feature>
<sequence>MKTTSYKELLKYNHYIFVLVLNMLSGFGFVIFQVVLYWLAYKMSDSTLQAAIVVQSSAVPYLLFGLIGGVYADSWNKKKIIIWNQIGTGIITLSIFVSFMLHIESIWYIAIASFLIVTFRCFYSPAIRSLVSITLPETLWPKGNSIFQLILQLSRSLAPVIGGILLATFSMESIFFFICIFSLFPLVFVISLKVEWEKNSNKIRVLKELQGMFTLLQTKRIMFLSIVSFGVVLLFFTGMERLGLPIISDQQWQMGAKGFSLILTLFAAGNAIGAILLGKMEIKSNYPQFIMIGCILWGFGLMGVGLSPTILIAALIALFTGVAESFIDLPMVLMIQKYTPEEQLGKVFSALSTIAFIGEAGASFLAAFMIDWTGINYSFVIMAISILLICSLSLFFMFSIRNERVGE</sequence>
<comment type="subcellular location">
    <subcellularLocation>
        <location evidence="1">Cell membrane</location>
        <topology evidence="1">Multi-pass membrane protein</topology>
    </subcellularLocation>
</comment>
<feature type="transmembrane region" description="Helical" evidence="7">
    <location>
        <begin position="221"/>
        <end position="239"/>
    </location>
</feature>
<proteinExistence type="predicted"/>
<evidence type="ECO:0000256" key="1">
    <source>
        <dbReference type="ARBA" id="ARBA00004651"/>
    </source>
</evidence>
<keyword evidence="2" id="KW-0813">Transport</keyword>
<evidence type="ECO:0000256" key="6">
    <source>
        <dbReference type="ARBA" id="ARBA00023136"/>
    </source>
</evidence>
<evidence type="ECO:0000313" key="10">
    <source>
        <dbReference type="Proteomes" id="UP000680279"/>
    </source>
</evidence>
<dbReference type="Pfam" id="PF05977">
    <property type="entry name" value="MFS_3"/>
    <property type="match status" value="1"/>
</dbReference>
<protein>
    <submittedName>
        <fullName evidence="9">MFS transporter</fullName>
    </submittedName>
</protein>
<feature type="transmembrane region" description="Helical" evidence="7">
    <location>
        <begin position="106"/>
        <end position="125"/>
    </location>
</feature>
<evidence type="ECO:0000256" key="5">
    <source>
        <dbReference type="ARBA" id="ARBA00022989"/>
    </source>
</evidence>
<dbReference type="PANTHER" id="PTHR43266">
    <property type="entry name" value="MACROLIDE-EFFLUX PROTEIN"/>
    <property type="match status" value="1"/>
</dbReference>
<organism evidence="9 10">
    <name type="scientific">Siminovitchia fordii</name>
    <dbReference type="NCBI Taxonomy" id="254759"/>
    <lineage>
        <taxon>Bacteria</taxon>
        <taxon>Bacillati</taxon>
        <taxon>Bacillota</taxon>
        <taxon>Bacilli</taxon>
        <taxon>Bacillales</taxon>
        <taxon>Bacillaceae</taxon>
        <taxon>Siminovitchia</taxon>
    </lineage>
</organism>
<dbReference type="RefSeq" id="WP_144516589.1">
    <property type="nucleotide sequence ID" value="NZ_BOQT01000003.1"/>
</dbReference>
<feature type="transmembrane region" description="Helical" evidence="7">
    <location>
        <begin position="12"/>
        <end position="40"/>
    </location>
</feature>
<evidence type="ECO:0000256" key="7">
    <source>
        <dbReference type="SAM" id="Phobius"/>
    </source>
</evidence>
<dbReference type="InterPro" id="IPR020846">
    <property type="entry name" value="MFS_dom"/>
</dbReference>
<keyword evidence="6 7" id="KW-0472">Membrane</keyword>
<keyword evidence="5 7" id="KW-1133">Transmembrane helix</keyword>
<evidence type="ECO:0000256" key="3">
    <source>
        <dbReference type="ARBA" id="ARBA00022475"/>
    </source>
</evidence>
<keyword evidence="10" id="KW-1185">Reference proteome</keyword>
<name>A0ABQ4K2H9_9BACI</name>
<feature type="transmembrane region" description="Helical" evidence="7">
    <location>
        <begin position="259"/>
        <end position="277"/>
    </location>
</feature>
<feature type="transmembrane region" description="Helical" evidence="7">
    <location>
        <begin position="174"/>
        <end position="194"/>
    </location>
</feature>
<dbReference type="InterPro" id="IPR010290">
    <property type="entry name" value="TM_effector"/>
</dbReference>
<keyword evidence="4 7" id="KW-0812">Transmembrane</keyword>
<evidence type="ECO:0000256" key="4">
    <source>
        <dbReference type="ARBA" id="ARBA00022692"/>
    </source>
</evidence>
<reference evidence="9 10" key="1">
    <citation type="submission" date="2021-03" db="EMBL/GenBank/DDBJ databases">
        <title>Antimicrobial resistance genes in bacteria isolated from Japanese honey, and their potential for conferring macrolide and lincosamide resistance in the American foulbrood pathogen Paenibacillus larvae.</title>
        <authorList>
            <person name="Okamoto M."/>
            <person name="Kumagai M."/>
            <person name="Kanamori H."/>
            <person name="Takamatsu D."/>
        </authorList>
    </citation>
    <scope>NUCLEOTIDE SEQUENCE [LARGE SCALE GENOMIC DNA]</scope>
    <source>
        <strain evidence="9 10">J1TS3</strain>
    </source>
</reference>
<feature type="transmembrane region" description="Helical" evidence="7">
    <location>
        <begin position="312"/>
        <end position="335"/>
    </location>
</feature>
<dbReference type="PANTHER" id="PTHR43266:SF2">
    <property type="entry name" value="MAJOR FACILITATOR SUPERFAMILY (MFS) PROFILE DOMAIN-CONTAINING PROTEIN"/>
    <property type="match status" value="1"/>
</dbReference>
<feature type="transmembrane region" description="Helical" evidence="7">
    <location>
        <begin position="81"/>
        <end position="100"/>
    </location>
</feature>
<dbReference type="Proteomes" id="UP000680279">
    <property type="component" value="Unassembled WGS sequence"/>
</dbReference>
<comment type="caution">
    <text evidence="9">The sequence shown here is derived from an EMBL/GenBank/DDBJ whole genome shotgun (WGS) entry which is preliminary data.</text>
</comment>
<keyword evidence="3" id="KW-1003">Cell membrane</keyword>
<evidence type="ECO:0000313" key="9">
    <source>
        <dbReference type="EMBL" id="GIN19934.1"/>
    </source>
</evidence>
<dbReference type="EMBL" id="BOQT01000003">
    <property type="protein sequence ID" value="GIN19934.1"/>
    <property type="molecule type" value="Genomic_DNA"/>
</dbReference>
<feature type="domain" description="Major facilitator superfamily (MFS) profile" evidence="8">
    <location>
        <begin position="14"/>
        <end position="401"/>
    </location>
</feature>
<feature type="transmembrane region" description="Helical" evidence="7">
    <location>
        <begin position="52"/>
        <end position="72"/>
    </location>
</feature>